<dbReference type="Proteomes" id="UP000291130">
    <property type="component" value="Chromosome"/>
</dbReference>
<feature type="domain" description="RNA polymerase sigma factor 70 region 4 type 2" evidence="6">
    <location>
        <begin position="110"/>
        <end position="160"/>
    </location>
</feature>
<dbReference type="SUPFAM" id="SSF88946">
    <property type="entry name" value="Sigma2 domain of RNA polymerase sigma factors"/>
    <property type="match status" value="1"/>
</dbReference>
<dbReference type="GO" id="GO:0016987">
    <property type="term" value="F:sigma factor activity"/>
    <property type="evidence" value="ECO:0007669"/>
    <property type="project" value="UniProtKB-KW"/>
</dbReference>
<accession>A0A411MPV2</accession>
<sequence length="168" mass="19031">MSNMTSKELEAAFKAHSGELRQFLRRKLQNPEAAADLAQEAYARLLRQPPAKPVSNLRAFIFRIGRNLAIDHVRSRDTREHLDQGLEYLYEVTGDSPELFNQVAAQQDLQALAQGIEQLPPLARLIFTLARLEGLPHKDIALQLDISLSSVEKHLAAALDFLRRKLQR</sequence>
<gene>
    <name evidence="7" type="ORF">EXN22_25340</name>
</gene>
<feature type="domain" description="RNA polymerase sigma-70 region 2" evidence="5">
    <location>
        <begin position="13"/>
        <end position="77"/>
    </location>
</feature>
<dbReference type="GO" id="GO:0006352">
    <property type="term" value="P:DNA-templated transcription initiation"/>
    <property type="evidence" value="ECO:0007669"/>
    <property type="project" value="InterPro"/>
</dbReference>
<dbReference type="GO" id="GO:0003677">
    <property type="term" value="F:DNA binding"/>
    <property type="evidence" value="ECO:0007669"/>
    <property type="project" value="InterPro"/>
</dbReference>
<protein>
    <submittedName>
        <fullName evidence="7">RNA polymerase sigma factor</fullName>
    </submittedName>
</protein>
<reference evidence="7 8" key="1">
    <citation type="submission" date="2019-02" db="EMBL/GenBank/DDBJ databases">
        <title>Complete genome sequence of Pseudomonas sp. SNU WT1 isolated from rainbow trout.</title>
        <authorList>
            <person name="Oh W.T."/>
            <person name="Park S.C."/>
        </authorList>
    </citation>
    <scope>NUCLEOTIDE SEQUENCE [LARGE SCALE GENOMIC DNA]</scope>
    <source>
        <strain evidence="7 8">SNU WT1</strain>
    </source>
</reference>
<name>A0A411MPV2_9PSED</name>
<dbReference type="Gene3D" id="1.10.10.10">
    <property type="entry name" value="Winged helix-like DNA-binding domain superfamily/Winged helix DNA-binding domain"/>
    <property type="match status" value="1"/>
</dbReference>
<keyword evidence="3" id="KW-0731">Sigma factor</keyword>
<keyword evidence="4" id="KW-0804">Transcription</keyword>
<dbReference type="InterPro" id="IPR013249">
    <property type="entry name" value="RNA_pol_sigma70_r4_t2"/>
</dbReference>
<dbReference type="OrthoDB" id="9794372at2"/>
<dbReference type="EMBL" id="CP035952">
    <property type="protein sequence ID" value="QBF28845.1"/>
    <property type="molecule type" value="Genomic_DNA"/>
</dbReference>
<dbReference type="SUPFAM" id="SSF88659">
    <property type="entry name" value="Sigma3 and sigma4 domains of RNA polymerase sigma factors"/>
    <property type="match status" value="1"/>
</dbReference>
<evidence type="ECO:0000313" key="7">
    <source>
        <dbReference type="EMBL" id="QBF28845.1"/>
    </source>
</evidence>
<dbReference type="InterPro" id="IPR013325">
    <property type="entry name" value="RNA_pol_sigma_r2"/>
</dbReference>
<dbReference type="InterPro" id="IPR039425">
    <property type="entry name" value="RNA_pol_sigma-70-like"/>
</dbReference>
<evidence type="ECO:0000256" key="2">
    <source>
        <dbReference type="ARBA" id="ARBA00023015"/>
    </source>
</evidence>
<dbReference type="NCBIfam" id="TIGR02937">
    <property type="entry name" value="sigma70-ECF"/>
    <property type="match status" value="1"/>
</dbReference>
<evidence type="ECO:0000256" key="1">
    <source>
        <dbReference type="ARBA" id="ARBA00010641"/>
    </source>
</evidence>
<evidence type="ECO:0000259" key="6">
    <source>
        <dbReference type="Pfam" id="PF08281"/>
    </source>
</evidence>
<evidence type="ECO:0000313" key="8">
    <source>
        <dbReference type="Proteomes" id="UP000291130"/>
    </source>
</evidence>
<dbReference type="InterPro" id="IPR007627">
    <property type="entry name" value="RNA_pol_sigma70_r2"/>
</dbReference>
<dbReference type="InterPro" id="IPR014284">
    <property type="entry name" value="RNA_pol_sigma-70_dom"/>
</dbReference>
<dbReference type="KEGG" id="ptk:EXN22_25340"/>
<proteinExistence type="inferred from homology"/>
<evidence type="ECO:0000259" key="5">
    <source>
        <dbReference type="Pfam" id="PF04542"/>
    </source>
</evidence>
<evidence type="ECO:0000256" key="4">
    <source>
        <dbReference type="ARBA" id="ARBA00023163"/>
    </source>
</evidence>
<organism evidence="7 8">
    <name type="scientific">Pseudomonas tructae</name>
    <dbReference type="NCBI Taxonomy" id="2518644"/>
    <lineage>
        <taxon>Bacteria</taxon>
        <taxon>Pseudomonadati</taxon>
        <taxon>Pseudomonadota</taxon>
        <taxon>Gammaproteobacteria</taxon>
        <taxon>Pseudomonadales</taxon>
        <taxon>Pseudomonadaceae</taxon>
        <taxon>Pseudomonas</taxon>
    </lineage>
</organism>
<dbReference type="Pfam" id="PF08281">
    <property type="entry name" value="Sigma70_r4_2"/>
    <property type="match status" value="1"/>
</dbReference>
<dbReference type="PANTHER" id="PTHR43133:SF63">
    <property type="entry name" value="RNA POLYMERASE SIGMA FACTOR FECI-RELATED"/>
    <property type="match status" value="1"/>
</dbReference>
<dbReference type="PANTHER" id="PTHR43133">
    <property type="entry name" value="RNA POLYMERASE ECF-TYPE SIGMA FACTO"/>
    <property type="match status" value="1"/>
</dbReference>
<dbReference type="AlphaFoldDB" id="A0A411MPV2"/>
<keyword evidence="8" id="KW-1185">Reference proteome</keyword>
<comment type="similarity">
    <text evidence="1">Belongs to the sigma-70 factor family. ECF subfamily.</text>
</comment>
<dbReference type="Gene3D" id="1.10.1740.10">
    <property type="match status" value="1"/>
</dbReference>
<evidence type="ECO:0000256" key="3">
    <source>
        <dbReference type="ARBA" id="ARBA00023082"/>
    </source>
</evidence>
<dbReference type="Pfam" id="PF04542">
    <property type="entry name" value="Sigma70_r2"/>
    <property type="match status" value="1"/>
</dbReference>
<keyword evidence="2" id="KW-0805">Transcription regulation</keyword>
<dbReference type="InterPro" id="IPR036388">
    <property type="entry name" value="WH-like_DNA-bd_sf"/>
</dbReference>
<dbReference type="InterPro" id="IPR013324">
    <property type="entry name" value="RNA_pol_sigma_r3/r4-like"/>
</dbReference>